<dbReference type="GO" id="GO:0006203">
    <property type="term" value="P:dGTP catabolic process"/>
    <property type="evidence" value="ECO:0007669"/>
    <property type="project" value="TreeGrafter"/>
</dbReference>
<name>A0A075GBE5_9EURY</name>
<dbReference type="SMART" id="SM00471">
    <property type="entry name" value="HDc"/>
    <property type="match status" value="1"/>
</dbReference>
<dbReference type="PANTHER" id="PTHR11373">
    <property type="entry name" value="DEOXYNUCLEOSIDE TRIPHOSPHATE TRIPHOSPHOHYDROLASE"/>
    <property type="match status" value="1"/>
</dbReference>
<dbReference type="PANTHER" id="PTHR11373:SF4">
    <property type="entry name" value="DEOXYNUCLEOSIDE TRIPHOSPHATE TRIPHOSPHOHYDROLASE SAMHD1"/>
    <property type="match status" value="1"/>
</dbReference>
<dbReference type="InterPro" id="IPR050135">
    <property type="entry name" value="dGTPase-like"/>
</dbReference>
<evidence type="ECO:0000259" key="1">
    <source>
        <dbReference type="SMART" id="SM00471"/>
    </source>
</evidence>
<dbReference type="EMBL" id="KF900620">
    <property type="protein sequence ID" value="AIF01401.1"/>
    <property type="molecule type" value="Genomic_DNA"/>
</dbReference>
<dbReference type="Pfam" id="PF19276">
    <property type="entry name" value="HD_assoc_2"/>
    <property type="match status" value="1"/>
</dbReference>
<dbReference type="AlphaFoldDB" id="A0A075GBE5"/>
<dbReference type="InterPro" id="IPR006674">
    <property type="entry name" value="HD_domain"/>
</dbReference>
<dbReference type="Pfam" id="PF01966">
    <property type="entry name" value="HD"/>
    <property type="match status" value="1"/>
</dbReference>
<keyword evidence="2" id="KW-0378">Hydrolase</keyword>
<organism evidence="2">
    <name type="scientific">uncultured marine group II/III euryarchaeote KM3_147_B09</name>
    <dbReference type="NCBI Taxonomy" id="1457882"/>
    <lineage>
        <taxon>Archaea</taxon>
        <taxon>Methanobacteriati</taxon>
        <taxon>Methanobacteriota</taxon>
        <taxon>environmental samples</taxon>
    </lineage>
</organism>
<protein>
    <submittedName>
        <fullName evidence="2">Metal dependent phosphohydrolase</fullName>
    </submittedName>
</protein>
<reference evidence="2" key="1">
    <citation type="journal article" date="2014" name="Genome Biol. Evol.">
        <title>Pangenome evidence for extensive interdomain horizontal transfer affecting lineage core and shell genes in uncultured planktonic thaumarchaeota and euryarchaeota.</title>
        <authorList>
            <person name="Deschamps P."/>
            <person name="Zivanovic Y."/>
            <person name="Moreira D."/>
            <person name="Rodriguez-Valera F."/>
            <person name="Lopez-Garcia P."/>
        </authorList>
    </citation>
    <scope>NUCLEOTIDE SEQUENCE</scope>
</reference>
<dbReference type="SUPFAM" id="SSF109604">
    <property type="entry name" value="HD-domain/PDEase-like"/>
    <property type="match status" value="1"/>
</dbReference>
<dbReference type="GO" id="GO:0008832">
    <property type="term" value="F:dGTPase activity"/>
    <property type="evidence" value="ECO:0007669"/>
    <property type="project" value="TreeGrafter"/>
</dbReference>
<dbReference type="InterPro" id="IPR003607">
    <property type="entry name" value="HD/PDEase_dom"/>
</dbReference>
<proteinExistence type="predicted"/>
<dbReference type="Gene3D" id="1.10.3210.10">
    <property type="entry name" value="Hypothetical protein af1432"/>
    <property type="match status" value="1"/>
</dbReference>
<feature type="domain" description="HD/PDEase" evidence="1">
    <location>
        <begin position="46"/>
        <end position="167"/>
    </location>
</feature>
<evidence type="ECO:0000313" key="2">
    <source>
        <dbReference type="EMBL" id="AIF01401.1"/>
    </source>
</evidence>
<accession>A0A075GBE5</accession>
<dbReference type="InterPro" id="IPR045509">
    <property type="entry name" value="HD_assoc_2"/>
</dbReference>
<dbReference type="CDD" id="cd00077">
    <property type="entry name" value="HDc"/>
    <property type="match status" value="1"/>
</dbReference>
<sequence>MTRVRDPIHDYIDLSSVEVKLVDTPAYQRLRWIKQLGPTNLVYPGANHTRHEHCMGTSHVVGKMADSAGLESGDKQLASVAGLLHDLGHTAFSHLGDEIDDVEDHVIRTTKIITETEISDILSEEGIDSKEVNQIIMGKHKLGPLVSGDLDGDRLDYLVRDAHYTGVSTGVDMGRLIATMSMSDSNLVIKEGGLPAVEALLTARSTMYPTVYFHPFVRGAELMLVRATNHAISSNQFTKEDFTNFTDHKLLSELDKAGGLSKKIVNNFEKRNIIKRALSLTKEQAESSGLEKSKRSQYEADIASKSGVSASEIYVDIPPLSVLPGLKAKILKNDGNIDLARNLSRLVLGLYEAQFDHWRCRVYAPPKIRKEVASASQSVLGI</sequence>